<dbReference type="EC" id="2.5.1.-" evidence="2"/>
<dbReference type="PROSITE" id="PS01066">
    <property type="entry name" value="UPP_SYNTHASE"/>
    <property type="match status" value="1"/>
</dbReference>
<dbReference type="EMBL" id="CP007139">
    <property type="protein sequence ID" value="AIE87093.1"/>
    <property type="molecule type" value="Genomic_DNA"/>
</dbReference>
<keyword evidence="5" id="KW-1185">Reference proteome</keyword>
<feature type="binding site" evidence="2">
    <location>
        <position position="213"/>
    </location>
    <ligand>
        <name>substrate</name>
    </ligand>
</feature>
<feature type="binding site" evidence="2">
    <location>
        <begin position="219"/>
        <end position="221"/>
    </location>
    <ligand>
        <name>substrate</name>
    </ligand>
</feature>
<name>A0A068NUB0_FIMGI</name>
<dbReference type="GO" id="GO:0008834">
    <property type="term" value="F:ditrans,polycis-undecaprenyl-diphosphate synthase [(2E,6E)-farnesyl-diphosphate specific] activity"/>
    <property type="evidence" value="ECO:0007669"/>
    <property type="project" value="TreeGrafter"/>
</dbReference>
<dbReference type="SUPFAM" id="SSF64005">
    <property type="entry name" value="Undecaprenyl diphosphate synthase"/>
    <property type="match status" value="1"/>
</dbReference>
<dbReference type="eggNOG" id="COG0020">
    <property type="taxonomic scope" value="Bacteria"/>
</dbReference>
<sequence>MPTTPNAQRPTPNTPTPQHLNTSTPLREEALQLGISLTSLPHHVAVIMDGNGRWAKKKGLGRLLGHREGYKTLRGVLLAASELGIRYLTVYAFSAENWRRPAEEVAGLMKLIETAARDELRLMHKNNVRVQVAGRMDEVPEGLRRALEHGIETTKDNTGITFTLAVNYGGRAEIVDAVKSIVASGVPVEQITEESISAHLYNPAQPDPDLMIRTAGEMRWSNFLIWQSAYCELVVTDVTWPEFGPNDLLQAVAVYQRRTRKFGATV</sequence>
<comment type="similarity">
    <text evidence="2">Belongs to the UPP synthase family.</text>
</comment>
<feature type="active site" description="Proton acceptor" evidence="2">
    <location>
        <position position="97"/>
    </location>
</feature>
<feature type="binding site" evidence="2">
    <location>
        <position position="54"/>
    </location>
    <ligand>
        <name>substrate</name>
    </ligand>
</feature>
<dbReference type="InterPro" id="IPR001441">
    <property type="entry name" value="UPP_synth-like"/>
</dbReference>
<reference evidence="4 5" key="1">
    <citation type="journal article" date="2014" name="PLoS ONE">
        <title>The first complete genome sequence of the class fimbriimonadia in the phylum armatimonadetes.</title>
        <authorList>
            <person name="Hu Z.Y."/>
            <person name="Wang Y.Z."/>
            <person name="Im W.T."/>
            <person name="Wang S.Y."/>
            <person name="Zhao G.P."/>
            <person name="Zheng H.J."/>
            <person name="Quan Z.X."/>
        </authorList>
    </citation>
    <scope>NUCLEOTIDE SEQUENCE [LARGE SCALE GENOMIC DNA]</scope>
    <source>
        <strain evidence="4">Gsoil 348</strain>
    </source>
</reference>
<feature type="binding site" evidence="2">
    <location>
        <position position="232"/>
    </location>
    <ligand>
        <name>Mg(2+)</name>
        <dbReference type="ChEBI" id="CHEBI:18420"/>
    </ligand>
</feature>
<feature type="binding site" evidence="2">
    <location>
        <position position="100"/>
    </location>
    <ligand>
        <name>substrate</name>
    </ligand>
</feature>
<feature type="binding site" evidence="2">
    <location>
        <position position="66"/>
    </location>
    <ligand>
        <name>substrate</name>
    </ligand>
</feature>
<evidence type="ECO:0000313" key="4">
    <source>
        <dbReference type="EMBL" id="AIE87093.1"/>
    </source>
</evidence>
<comment type="cofactor">
    <cofactor evidence="2">
        <name>Mg(2+)</name>
        <dbReference type="ChEBI" id="CHEBI:18420"/>
    </cofactor>
    <text evidence="2">Binds 2 magnesium ions per subunit.</text>
</comment>
<dbReference type="AlphaFoldDB" id="A0A068NUB0"/>
<gene>
    <name evidence="4" type="ORF">OP10G_3725</name>
</gene>
<dbReference type="Pfam" id="PF01255">
    <property type="entry name" value="Prenyltransf"/>
    <property type="match status" value="1"/>
</dbReference>
<dbReference type="GO" id="GO:0030145">
    <property type="term" value="F:manganese ion binding"/>
    <property type="evidence" value="ECO:0007669"/>
    <property type="project" value="TreeGrafter"/>
</dbReference>
<feature type="binding site" evidence="2">
    <location>
        <begin position="50"/>
        <end position="53"/>
    </location>
    <ligand>
        <name>substrate</name>
    </ligand>
</feature>
<dbReference type="InterPro" id="IPR036424">
    <property type="entry name" value="UPP_synth-like_sf"/>
</dbReference>
<keyword evidence="1 2" id="KW-0808">Transferase</keyword>
<dbReference type="HAMAP" id="MF_01139">
    <property type="entry name" value="ISPT"/>
    <property type="match status" value="1"/>
</dbReference>
<evidence type="ECO:0000256" key="3">
    <source>
        <dbReference type="SAM" id="MobiDB-lite"/>
    </source>
</evidence>
<keyword evidence="2" id="KW-0479">Metal-binding</keyword>
<keyword evidence="2" id="KW-0460">Magnesium</keyword>
<comment type="function">
    <text evidence="2">Catalyzes the condensation of isopentenyl diphosphate (IPP) with allylic pyrophosphates generating different type of terpenoids.</text>
</comment>
<protein>
    <recommendedName>
        <fullName evidence="2">Isoprenyl transferase</fullName>
        <ecNumber evidence="2">2.5.1.-</ecNumber>
    </recommendedName>
</protein>
<dbReference type="GO" id="GO:0005829">
    <property type="term" value="C:cytosol"/>
    <property type="evidence" value="ECO:0007669"/>
    <property type="project" value="TreeGrafter"/>
</dbReference>
<dbReference type="CDD" id="cd00475">
    <property type="entry name" value="Cis_IPPS"/>
    <property type="match status" value="1"/>
</dbReference>
<evidence type="ECO:0000256" key="1">
    <source>
        <dbReference type="ARBA" id="ARBA00022679"/>
    </source>
</evidence>
<dbReference type="FunFam" id="3.40.1180.10:FF:000001">
    <property type="entry name" value="(2E,6E)-farnesyl-diphosphate-specific ditrans,polycis-undecaprenyl-diphosphate synthase"/>
    <property type="match status" value="1"/>
</dbReference>
<accession>A0A068NUB0</accession>
<feature type="active site" evidence="2">
    <location>
        <position position="49"/>
    </location>
</feature>
<dbReference type="Gene3D" id="3.40.1180.10">
    <property type="entry name" value="Decaprenyl diphosphate synthase-like"/>
    <property type="match status" value="1"/>
</dbReference>
<comment type="subunit">
    <text evidence="2">Homodimer.</text>
</comment>
<feature type="binding site" evidence="2">
    <location>
        <position position="98"/>
    </location>
    <ligand>
        <name>substrate</name>
    </ligand>
</feature>
<organism evidence="4 5">
    <name type="scientific">Fimbriimonas ginsengisoli Gsoil 348</name>
    <dbReference type="NCBI Taxonomy" id="661478"/>
    <lineage>
        <taxon>Bacteria</taxon>
        <taxon>Bacillati</taxon>
        <taxon>Armatimonadota</taxon>
        <taxon>Fimbriimonadia</taxon>
        <taxon>Fimbriimonadales</taxon>
        <taxon>Fimbriimonadaceae</taxon>
        <taxon>Fimbriimonas</taxon>
    </lineage>
</organism>
<proteinExistence type="inferred from homology"/>
<dbReference type="PANTHER" id="PTHR10291">
    <property type="entry name" value="DEHYDRODOLICHYL DIPHOSPHATE SYNTHASE FAMILY MEMBER"/>
    <property type="match status" value="1"/>
</dbReference>
<feature type="binding site" evidence="2">
    <location>
        <begin position="94"/>
        <end position="96"/>
    </location>
    <ligand>
        <name>substrate</name>
    </ligand>
</feature>
<dbReference type="InterPro" id="IPR018520">
    <property type="entry name" value="UPP_synth-like_CS"/>
</dbReference>
<evidence type="ECO:0000256" key="2">
    <source>
        <dbReference type="HAMAP-Rule" id="MF_01139"/>
    </source>
</evidence>
<dbReference type="KEGG" id="fgi:OP10G_3725"/>
<feature type="binding site" evidence="2">
    <location>
        <position position="49"/>
    </location>
    <ligand>
        <name>Mg(2+)</name>
        <dbReference type="ChEBI" id="CHEBI:18420"/>
    </ligand>
</feature>
<dbReference type="Proteomes" id="UP000027982">
    <property type="component" value="Chromosome"/>
</dbReference>
<dbReference type="HOGENOM" id="CLU_038505_1_1_0"/>
<feature type="binding site" evidence="2">
    <location>
        <position position="62"/>
    </location>
    <ligand>
        <name>substrate</name>
    </ligand>
</feature>
<dbReference type="PANTHER" id="PTHR10291:SF0">
    <property type="entry name" value="DEHYDRODOLICHYL DIPHOSPHATE SYNTHASE 2"/>
    <property type="match status" value="1"/>
</dbReference>
<feature type="region of interest" description="Disordered" evidence="3">
    <location>
        <begin position="1"/>
        <end position="22"/>
    </location>
</feature>
<dbReference type="GO" id="GO:0000287">
    <property type="term" value="F:magnesium ion binding"/>
    <property type="evidence" value="ECO:0007669"/>
    <property type="project" value="UniProtKB-UniRule"/>
</dbReference>
<dbReference type="STRING" id="661478.OP10G_3725"/>
<dbReference type="GO" id="GO:0016094">
    <property type="term" value="P:polyprenol biosynthetic process"/>
    <property type="evidence" value="ECO:0007669"/>
    <property type="project" value="TreeGrafter"/>
</dbReference>
<evidence type="ECO:0000313" key="5">
    <source>
        <dbReference type="Proteomes" id="UP000027982"/>
    </source>
</evidence>
<dbReference type="NCBIfam" id="TIGR00055">
    <property type="entry name" value="uppS"/>
    <property type="match status" value="1"/>
</dbReference>